<dbReference type="RefSeq" id="WP_208023098.1">
    <property type="nucleotide sequence ID" value="NZ_PEDF01000075.1"/>
</dbReference>
<name>A0A3E2MWE5_MYCMR</name>
<evidence type="ECO:0000313" key="6">
    <source>
        <dbReference type="Proteomes" id="UP000257451"/>
    </source>
</evidence>
<reference evidence="5 6" key="1">
    <citation type="journal article" date="2018" name="Sci. Rep.">
        <title>Extensive genomic diversity among Mycobacterium marinum strains revealed by whole genome sequencing.</title>
        <authorList>
            <person name="Das S."/>
            <person name="Pettersson B.M."/>
            <person name="Behra P.R."/>
            <person name="Mallick A."/>
            <person name="Cheramie M."/>
            <person name="Ramesh M."/>
            <person name="Shirreff L."/>
            <person name="DuCote T."/>
            <person name="Dasgupta S."/>
            <person name="Ennis D.G."/>
            <person name="Kirsebom L.A."/>
        </authorList>
    </citation>
    <scope>NUCLEOTIDE SEQUENCE [LARGE SCALE GENOMIC DNA]</scope>
    <source>
        <strain evidence="5 6">Davis1</strain>
    </source>
</reference>
<evidence type="ECO:0000256" key="1">
    <source>
        <dbReference type="ARBA" id="ARBA00006754"/>
    </source>
</evidence>
<evidence type="ECO:0000313" key="5">
    <source>
        <dbReference type="EMBL" id="RFZ41726.1"/>
    </source>
</evidence>
<dbReference type="InterPro" id="IPR042070">
    <property type="entry name" value="PucR_C-HTH_sf"/>
</dbReference>
<gene>
    <name evidence="5" type="primary">pucR_2</name>
    <name evidence="5" type="ORF">DAVIS_02379</name>
</gene>
<organism evidence="5 6">
    <name type="scientific">Mycobacterium marinum</name>
    <dbReference type="NCBI Taxonomy" id="1781"/>
    <lineage>
        <taxon>Bacteria</taxon>
        <taxon>Bacillati</taxon>
        <taxon>Actinomycetota</taxon>
        <taxon>Actinomycetes</taxon>
        <taxon>Mycobacteriales</taxon>
        <taxon>Mycobacteriaceae</taxon>
        <taxon>Mycobacterium</taxon>
        <taxon>Mycobacterium ulcerans group</taxon>
    </lineage>
</organism>
<proteinExistence type="inferred from homology"/>
<sequence>MEPRWPPFQEPSARRVWQQVLRPVAAEMQTCATQLARDIVDRYQSELPSIVPDPPAVAEQLASVEASVRQIAECIDSGEGPRLLDLTPATAAIGRSGVQRNIALNDLFRSVRMAQERTWQWLFDRITASSAAADHDRALDLATNWLFGYVDVVLIRAERLYEVEREAWLTGAAAARAAAVEDILTEREDDAQRASTRLRYDVNRHHVGVSVWRDVTQDACAGPVTLTEALTQLTRAIAAQSVLAHPAGSKAIAGWLSRPQAFTAAELDVANIGSGIHLPQDVRVAIGEPGWGISGFRRTHVEASHAQRFVSLLGDRAEVVTCYRNVAVAALAGTDRGHAVAFVRRVLGPLAANDEGTYRIAATLAVYLEENRSPAKAAQRLGVHPNTVSYRVHQAEELLGRTIDIGALDLSVALALLPAMRAMTQRSGGEL</sequence>
<feature type="domain" description="PucR C-terminal helix-turn-helix" evidence="2">
    <location>
        <begin position="362"/>
        <end position="415"/>
    </location>
</feature>
<dbReference type="EMBL" id="PEDF01000075">
    <property type="protein sequence ID" value="RFZ41726.1"/>
    <property type="molecule type" value="Genomic_DNA"/>
</dbReference>
<dbReference type="Proteomes" id="UP000257451">
    <property type="component" value="Unassembled WGS sequence"/>
</dbReference>
<dbReference type="PANTHER" id="PTHR33744">
    <property type="entry name" value="CARBOHYDRATE DIACID REGULATOR"/>
    <property type="match status" value="1"/>
</dbReference>
<evidence type="ECO:0000259" key="3">
    <source>
        <dbReference type="Pfam" id="PF14361"/>
    </source>
</evidence>
<dbReference type="InterPro" id="IPR025736">
    <property type="entry name" value="PucR_C-HTH_dom"/>
</dbReference>
<feature type="domain" description="CdaR GGDEF-like" evidence="4">
    <location>
        <begin position="187"/>
        <end position="308"/>
    </location>
</feature>
<evidence type="ECO:0000259" key="4">
    <source>
        <dbReference type="Pfam" id="PF17853"/>
    </source>
</evidence>
<comment type="similarity">
    <text evidence="1">Belongs to the CdaR family.</text>
</comment>
<dbReference type="InterPro" id="IPR025751">
    <property type="entry name" value="RsbRD_N_dom"/>
</dbReference>
<evidence type="ECO:0000259" key="2">
    <source>
        <dbReference type="Pfam" id="PF13556"/>
    </source>
</evidence>
<dbReference type="InterPro" id="IPR041522">
    <property type="entry name" value="CdaR_GGDEF"/>
</dbReference>
<accession>A0A3E2MWE5</accession>
<dbReference type="AlphaFoldDB" id="A0A3E2MWE5"/>
<dbReference type="Pfam" id="PF14361">
    <property type="entry name" value="RsbRD_N"/>
    <property type="match status" value="1"/>
</dbReference>
<dbReference type="InterPro" id="IPR051448">
    <property type="entry name" value="CdaR-like_regulators"/>
</dbReference>
<protein>
    <submittedName>
        <fullName evidence="5">Purine catabolism regulatory protein</fullName>
    </submittedName>
</protein>
<dbReference type="Gene3D" id="1.10.10.2840">
    <property type="entry name" value="PucR C-terminal helix-turn-helix domain"/>
    <property type="match status" value="1"/>
</dbReference>
<dbReference type="PANTHER" id="PTHR33744:SF1">
    <property type="entry name" value="DNA-BINDING TRANSCRIPTIONAL ACTIVATOR ADER"/>
    <property type="match status" value="1"/>
</dbReference>
<feature type="domain" description="RsbT co-antagonist protein RsbRD N-terminal" evidence="3">
    <location>
        <begin position="34"/>
        <end position="176"/>
    </location>
</feature>
<dbReference type="Pfam" id="PF17853">
    <property type="entry name" value="GGDEF_2"/>
    <property type="match status" value="1"/>
</dbReference>
<dbReference type="Pfam" id="PF13556">
    <property type="entry name" value="HTH_30"/>
    <property type="match status" value="1"/>
</dbReference>
<comment type="caution">
    <text evidence="5">The sequence shown here is derived from an EMBL/GenBank/DDBJ whole genome shotgun (WGS) entry which is preliminary data.</text>
</comment>